<keyword evidence="4 6" id="KW-0472">Membrane</keyword>
<dbReference type="EMBL" id="AMYT01000007">
    <property type="protein sequence ID" value="EKU27934.1"/>
    <property type="molecule type" value="Genomic_DNA"/>
</dbReference>
<feature type="transmembrane region" description="Helical" evidence="6">
    <location>
        <begin position="247"/>
        <end position="267"/>
    </location>
</feature>
<organism evidence="8 9">
    <name type="scientific">Catellicoccus marimammalium M35/04/3</name>
    <dbReference type="NCBI Taxonomy" id="1234409"/>
    <lineage>
        <taxon>Bacteria</taxon>
        <taxon>Bacillati</taxon>
        <taxon>Bacillota</taxon>
        <taxon>Bacilli</taxon>
        <taxon>Lactobacillales</taxon>
        <taxon>Enterococcaceae</taxon>
        <taxon>Catellicoccus</taxon>
    </lineage>
</organism>
<feature type="transmembrane region" description="Helical" evidence="6">
    <location>
        <begin position="85"/>
        <end position="104"/>
    </location>
</feature>
<dbReference type="RefSeq" id="WP_009488420.1">
    <property type="nucleotide sequence ID" value="NZ_AMYT01000007.1"/>
</dbReference>
<feature type="transmembrane region" description="Helical" evidence="6">
    <location>
        <begin position="296"/>
        <end position="317"/>
    </location>
</feature>
<dbReference type="eggNOG" id="COG1289">
    <property type="taxonomic scope" value="Bacteria"/>
</dbReference>
<evidence type="ECO:0000256" key="3">
    <source>
        <dbReference type="ARBA" id="ARBA00022989"/>
    </source>
</evidence>
<keyword evidence="9" id="KW-1185">Reference proteome</keyword>
<protein>
    <submittedName>
        <fullName evidence="8">Membrane spanning protein</fullName>
    </submittedName>
</protein>
<feature type="domain" description="Integral membrane bound transporter" evidence="7">
    <location>
        <begin position="184"/>
        <end position="309"/>
    </location>
</feature>
<feature type="transmembrane region" description="Helical" evidence="6">
    <location>
        <begin position="219"/>
        <end position="240"/>
    </location>
</feature>
<evidence type="ECO:0000256" key="6">
    <source>
        <dbReference type="SAM" id="Phobius"/>
    </source>
</evidence>
<comment type="subcellular location">
    <subcellularLocation>
        <location evidence="1">Membrane</location>
        <topology evidence="1">Multi-pass membrane protein</topology>
    </subcellularLocation>
</comment>
<evidence type="ECO:0000256" key="2">
    <source>
        <dbReference type="ARBA" id="ARBA00022692"/>
    </source>
</evidence>
<dbReference type="Pfam" id="PF13515">
    <property type="entry name" value="FUSC_2"/>
    <property type="match status" value="1"/>
</dbReference>
<feature type="transmembrane region" description="Helical" evidence="6">
    <location>
        <begin position="61"/>
        <end position="79"/>
    </location>
</feature>
<comment type="caution">
    <text evidence="8">The sequence shown here is derived from an EMBL/GenBank/DDBJ whole genome shotgun (WGS) entry which is preliminary data.</text>
</comment>
<dbReference type="OrthoDB" id="1654636at2"/>
<reference evidence="8 9" key="1">
    <citation type="journal article" date="2013" name="Genome Announc.">
        <title>Draft Genome Sequence of Catellicoccus marimammalium, a Novel Species Commonly Found in Gull Feces.</title>
        <authorList>
            <person name="Weigand M.R."/>
            <person name="Ryu H."/>
            <person name="Bozcek L."/>
            <person name="Konstantinidis K.T."/>
            <person name="Santo Domingo J.W."/>
        </authorList>
    </citation>
    <scope>NUCLEOTIDE SEQUENCE [LARGE SCALE GENOMIC DNA]</scope>
    <source>
        <strain evidence="8 9">M35/04/3</strain>
    </source>
</reference>
<proteinExistence type="predicted"/>
<evidence type="ECO:0000256" key="1">
    <source>
        <dbReference type="ARBA" id="ARBA00004141"/>
    </source>
</evidence>
<dbReference type="STRING" id="1234409.C683_0193"/>
<feature type="transmembrane region" description="Helical" evidence="6">
    <location>
        <begin position="133"/>
        <end position="151"/>
    </location>
</feature>
<gene>
    <name evidence="8" type="ORF">C683_0193</name>
</gene>
<keyword evidence="2 6" id="KW-0812">Transmembrane</keyword>
<evidence type="ECO:0000259" key="7">
    <source>
        <dbReference type="Pfam" id="PF13515"/>
    </source>
</evidence>
<evidence type="ECO:0000256" key="5">
    <source>
        <dbReference type="SAM" id="MobiDB-lite"/>
    </source>
</evidence>
<evidence type="ECO:0000313" key="8">
    <source>
        <dbReference type="EMBL" id="EKU27934.1"/>
    </source>
</evidence>
<dbReference type="Proteomes" id="UP000016057">
    <property type="component" value="Unassembled WGS sequence"/>
</dbReference>
<dbReference type="GO" id="GO:0016020">
    <property type="term" value="C:membrane"/>
    <property type="evidence" value="ECO:0007669"/>
    <property type="project" value="UniProtKB-SubCell"/>
</dbReference>
<dbReference type="InterPro" id="IPR049453">
    <property type="entry name" value="Memb_transporter_dom"/>
</dbReference>
<keyword evidence="3 6" id="KW-1133">Transmembrane helix</keyword>
<sequence length="385" mass="44116">MKLKITKKQLIEHIFLLAFILIFVSAFQHFFGSESIFIAAFSVTALLMFSSISLQLPRRLCCLIFPILFVLSVLLPYLINIAHNVFIGSLIIIISVLIFLFFLGPSLQFQSYVPFLFLYALNINSPVEDAPEMILASFIGGLIVSLVYFLSHKDNQTYSLREILLVEFKNHLPFIIKVIVGMVIAYIIGFYLDDLKTSWIVVTVVSITELDIQSTKVKLWQRIIATIIGISVYSVFLYYIMDHFPTIVPLLLILISYIYTFLNNYFVKMIFVTFNSLNAAIATDHFPTVQMMSSRMIFIIIGAAIVIVISLLFNYFYNKYQKEHHGTQKKVVVSSSSGQVVTNTSGKEEVTSEKDKKEEKVQDKKEEKVQDKKEEKVQDKKEEKV</sequence>
<dbReference type="AlphaFoldDB" id="K8ZA55"/>
<feature type="compositionally biased region" description="Basic and acidic residues" evidence="5">
    <location>
        <begin position="346"/>
        <end position="385"/>
    </location>
</feature>
<evidence type="ECO:0000313" key="9">
    <source>
        <dbReference type="Proteomes" id="UP000016057"/>
    </source>
</evidence>
<feature type="transmembrane region" description="Helical" evidence="6">
    <location>
        <begin position="12"/>
        <end position="30"/>
    </location>
</feature>
<feature type="compositionally biased region" description="Low complexity" evidence="5">
    <location>
        <begin position="336"/>
        <end position="345"/>
    </location>
</feature>
<feature type="transmembrane region" description="Helical" evidence="6">
    <location>
        <begin position="172"/>
        <end position="192"/>
    </location>
</feature>
<name>K8ZA55_9ENTE</name>
<feature type="region of interest" description="Disordered" evidence="5">
    <location>
        <begin position="336"/>
        <end position="385"/>
    </location>
</feature>
<evidence type="ECO:0000256" key="4">
    <source>
        <dbReference type="ARBA" id="ARBA00023136"/>
    </source>
</evidence>
<accession>K8ZA55</accession>